<evidence type="ECO:0000259" key="2">
    <source>
        <dbReference type="SMART" id="SM00912"/>
    </source>
</evidence>
<dbReference type="Pfam" id="PF05860">
    <property type="entry name" value="TPS"/>
    <property type="match status" value="1"/>
</dbReference>
<dbReference type="InterPro" id="IPR008638">
    <property type="entry name" value="FhaB/CdiA-like_TPS"/>
</dbReference>
<evidence type="ECO:0000256" key="1">
    <source>
        <dbReference type="SAM" id="MobiDB-lite"/>
    </source>
</evidence>
<keyword evidence="4" id="KW-1185">Reference proteome</keyword>
<proteinExistence type="predicted"/>
<evidence type="ECO:0000313" key="3">
    <source>
        <dbReference type="EMBL" id="AFZ20273.1"/>
    </source>
</evidence>
<dbReference type="STRING" id="1173027.Mic7113_4592"/>
<dbReference type="InterPro" id="IPR010069">
    <property type="entry name" value="CdiA_FHA1_rpt"/>
</dbReference>
<reference evidence="3 4" key="1">
    <citation type="submission" date="2012-06" db="EMBL/GenBank/DDBJ databases">
        <title>Finished chromosome of genome of Microcoleus sp. PCC 7113.</title>
        <authorList>
            <consortium name="US DOE Joint Genome Institute"/>
            <person name="Gugger M."/>
            <person name="Coursin T."/>
            <person name="Rippka R."/>
            <person name="Tandeau De Marsac N."/>
            <person name="Huntemann M."/>
            <person name="Wei C.-L."/>
            <person name="Han J."/>
            <person name="Detter J.C."/>
            <person name="Han C."/>
            <person name="Tapia R."/>
            <person name="Chen A."/>
            <person name="Kyrpides N."/>
            <person name="Mavromatis K."/>
            <person name="Markowitz V."/>
            <person name="Szeto E."/>
            <person name="Ivanova N."/>
            <person name="Pagani I."/>
            <person name="Pati A."/>
            <person name="Goodwin L."/>
            <person name="Nordberg H.P."/>
            <person name="Cantor M.N."/>
            <person name="Hua S.X."/>
            <person name="Woyke T."/>
            <person name="Kerfeld C.A."/>
        </authorList>
    </citation>
    <scope>NUCLEOTIDE SEQUENCE [LARGE SCALE GENOMIC DNA]</scope>
    <source>
        <strain evidence="3 4">PCC 7113</strain>
    </source>
</reference>
<dbReference type="HOGENOM" id="CLU_001325_1_0_3"/>
<dbReference type="NCBIfam" id="TIGR01901">
    <property type="entry name" value="adhes_NPXG"/>
    <property type="match status" value="1"/>
</dbReference>
<feature type="region of interest" description="Disordered" evidence="1">
    <location>
        <begin position="1237"/>
        <end position="1257"/>
    </location>
</feature>
<organism evidence="3 4">
    <name type="scientific">Allocoleopsis franciscana PCC 7113</name>
    <dbReference type="NCBI Taxonomy" id="1173027"/>
    <lineage>
        <taxon>Bacteria</taxon>
        <taxon>Bacillati</taxon>
        <taxon>Cyanobacteriota</taxon>
        <taxon>Cyanophyceae</taxon>
        <taxon>Coleofasciculales</taxon>
        <taxon>Coleofasciculaceae</taxon>
        <taxon>Allocoleopsis</taxon>
        <taxon>Allocoleopsis franciscana</taxon>
    </lineage>
</organism>
<dbReference type="eggNOG" id="COG3210">
    <property type="taxonomic scope" value="Bacteria"/>
</dbReference>
<dbReference type="Gene3D" id="2.160.20.10">
    <property type="entry name" value="Single-stranded right-handed beta-helix, Pectin lyase-like"/>
    <property type="match status" value="3"/>
</dbReference>
<dbReference type="NCBIfam" id="TIGR01731">
    <property type="entry name" value="fil_hemag_20aa"/>
    <property type="match status" value="1"/>
</dbReference>
<dbReference type="RefSeq" id="WP_015184409.1">
    <property type="nucleotide sequence ID" value="NC_019738.1"/>
</dbReference>
<dbReference type="InterPro" id="IPR012334">
    <property type="entry name" value="Pectin_lyas_fold"/>
</dbReference>
<protein>
    <submittedName>
        <fullName evidence="3">Filamentous hemagglutinin family N-terminal domain protein</fullName>
    </submittedName>
</protein>
<dbReference type="OrthoDB" id="436571at2"/>
<dbReference type="Proteomes" id="UP000010471">
    <property type="component" value="Chromosome"/>
</dbReference>
<dbReference type="EMBL" id="CP003630">
    <property type="protein sequence ID" value="AFZ20273.1"/>
    <property type="molecule type" value="Genomic_DNA"/>
</dbReference>
<name>K9WJA6_9CYAN</name>
<accession>K9WJA6</accession>
<dbReference type="AlphaFoldDB" id="K9WJA6"/>
<evidence type="ECO:0000313" key="4">
    <source>
        <dbReference type="Proteomes" id="UP000010471"/>
    </source>
</evidence>
<feature type="domain" description="Filamentous haemagglutinin FhaB/tRNA nuclease CdiA-like TPS" evidence="2">
    <location>
        <begin position="49"/>
        <end position="166"/>
    </location>
</feature>
<dbReference type="KEGG" id="mic:Mic7113_4592"/>
<sequence length="1257" mass="127598">MPEIRQALNRCSLRFASGRGWQRGLVGCLVVGWVYSFSGNRATAQITPDATLGVERSVVRANANIRGQTADLIEGGAARGANLFHSFQEFNVGDGQQVYFANPVGIENILTRVTGNTLSNIRGTLGVDGGANLFLLNPNGMIFGPNAKLDIPGSFVASTAKSLVFENGVELSATNPQAPPLLTISITPGVQYGSNQPGSKITNVGKLAVGHNLTLAADTLDLQGQLSAGGDLTLKATDTVRVQDSVANPFIASAGGQLLVQGDRIVDIFALNHPTSVFSSGGDIVWRSANTIGGDARVRAGRNFRIEQLDGSFGNLSSPKDPVFEVAGDFSLANYTGASLQILAGGSVNISGNVTINGFGGAFNDSSVTLSDGTTVALNGTTRPTLDIRAGTTGFSSIPTPGTPTSADISIGSITMRAPDGVVFLTNQYAPNTLLTGGAIAVGTIRTDDTFGGFVGNSGSVIIDSRRGLTVNNRIDSSSATGNAGDIRLITSDVISLVNSVVTSDTSGLGKGGDIDIKARQLLVSDGASIIVSTFGEGDGGSLTVNATESVQVIGTSVNGQTRSGLLAQTVEDSTGNAGNVTINTPVLLILGGARVSASTFSSGDGGNLTINATESVQVLGRTADDESPSGLFALASGDSTGKAGNLTINTPQLLVSGGGWVSVSTFSSGNGGNLTVNATGSVQVVGRSANDESPSALFALASEDSTGKAGNLTINTPQLLVTDGAEVSTNTFGSGDGGNLLVNATESVQLVGTSADGQSVSRLSVDTQGTGKGGNLTITTPVLLVSDGAQVSAGTLSRGDGGNLTVNASSLVQLIGRSADSQFASAIYAQAERDSTGKAGDLTITTPVLLLSEGAEVSATTFGAGDGGNLLINASSLVQLIGRSVEGQASSRIVARSQRNSTGKAGNLTITTPVLLVSEGAQISATTFGSGDGGDLTINASSRVQVSGRSADGEVPSGLFAQAERDSTGKGGNLTINTGRLVVENGGQVSASGTGAGIAGNLDITADSIFLSNQGGLRATTAAVEGGNIRLKVADSLILRNNSEIVASATGTANGGNINVEAGSYIVGILKENSDIVADADRGQGGRITAKAPGIFGFRKFIDRRTPESDFSANSAVGLDGSVELNTQDKLEDQLPTNFVDGTQLIDRRCTPPKTGQERSSFTITGRGGLPPSPNDTLQGESIITNWVTLDSNVENKTPPATSTPQNSAPKQLVEAQGWYFNPKGEVVLTASAPTITSPGKWLPEASCNAPSARGQ</sequence>
<dbReference type="SUPFAM" id="SSF51126">
    <property type="entry name" value="Pectin lyase-like"/>
    <property type="match status" value="6"/>
</dbReference>
<dbReference type="SMART" id="SM00912">
    <property type="entry name" value="Haemagg_act"/>
    <property type="match status" value="1"/>
</dbReference>
<dbReference type="PATRIC" id="fig|1173027.3.peg.5082"/>
<feature type="region of interest" description="Disordered" evidence="1">
    <location>
        <begin position="1153"/>
        <end position="1176"/>
    </location>
</feature>
<dbReference type="InterPro" id="IPR011050">
    <property type="entry name" value="Pectin_lyase_fold/virulence"/>
</dbReference>
<gene>
    <name evidence="3" type="ORF">Mic7113_4592</name>
</gene>